<feature type="transmembrane region" description="Helical" evidence="5">
    <location>
        <begin position="129"/>
        <end position="148"/>
    </location>
</feature>
<evidence type="ECO:0000256" key="3">
    <source>
        <dbReference type="ARBA" id="ARBA00022989"/>
    </source>
</evidence>
<feature type="transmembrane region" description="Helical" evidence="5">
    <location>
        <begin position="237"/>
        <end position="255"/>
    </location>
</feature>
<dbReference type="GO" id="GO:0005886">
    <property type="term" value="C:plasma membrane"/>
    <property type="evidence" value="ECO:0007669"/>
    <property type="project" value="UniProtKB-SubCell"/>
</dbReference>
<evidence type="ECO:0000256" key="5">
    <source>
        <dbReference type="SAM" id="Phobius"/>
    </source>
</evidence>
<accession>A0AAU8CBJ0</accession>
<dbReference type="InterPro" id="IPR000537">
    <property type="entry name" value="UbiA_prenyltransferase"/>
</dbReference>
<dbReference type="Pfam" id="PF01040">
    <property type="entry name" value="UbiA"/>
    <property type="match status" value="1"/>
</dbReference>
<dbReference type="AlphaFoldDB" id="A0AAU8CBJ0"/>
<evidence type="ECO:0000256" key="4">
    <source>
        <dbReference type="ARBA" id="ARBA00023136"/>
    </source>
</evidence>
<evidence type="ECO:0000313" key="6">
    <source>
        <dbReference type="EMBL" id="XCF15609.1"/>
    </source>
</evidence>
<feature type="transmembrane region" description="Helical" evidence="5">
    <location>
        <begin position="261"/>
        <end position="282"/>
    </location>
</feature>
<feature type="transmembrane region" description="Helical" evidence="5">
    <location>
        <begin position="32"/>
        <end position="58"/>
    </location>
</feature>
<reference evidence="6" key="1">
    <citation type="submission" date="2024-06" db="EMBL/GenBank/DDBJ databases">
        <title>Genome Sequence of an extremely halophilic archaeon isolated from Permian era halite, Salado Formation, Carlsbad, New Mexico: Halobacterium sp. strain NMX12-1.</title>
        <authorList>
            <person name="Sotoa L."/>
            <person name="DasSarma P."/>
            <person name="Anton B.P."/>
            <person name="Vincze T."/>
            <person name="Verma I."/>
            <person name="Eralp B."/>
            <person name="Powers D.W."/>
            <person name="Dozier B.L."/>
            <person name="Roberts R.J."/>
            <person name="DasSarma S."/>
        </authorList>
    </citation>
    <scope>NUCLEOTIDE SEQUENCE</scope>
    <source>
        <strain evidence="6">NMX12-1</strain>
    </source>
</reference>
<dbReference type="GeneID" id="91109517"/>
<dbReference type="GO" id="GO:0016765">
    <property type="term" value="F:transferase activity, transferring alkyl or aryl (other than methyl) groups"/>
    <property type="evidence" value="ECO:0007669"/>
    <property type="project" value="InterPro"/>
</dbReference>
<keyword evidence="4 5" id="KW-0472">Membrane</keyword>
<organism evidence="6">
    <name type="scientific">Halobacterium sp. NMX12-1</name>
    <dbReference type="NCBI Taxonomy" id="3166650"/>
    <lineage>
        <taxon>Archaea</taxon>
        <taxon>Methanobacteriati</taxon>
        <taxon>Methanobacteriota</taxon>
        <taxon>Stenosarchaea group</taxon>
        <taxon>Halobacteria</taxon>
        <taxon>Halobacteriales</taxon>
        <taxon>Halobacteriaceae</taxon>
        <taxon>Halobacterium</taxon>
    </lineage>
</organism>
<feature type="transmembrane region" description="Helical" evidence="5">
    <location>
        <begin position="187"/>
        <end position="205"/>
    </location>
</feature>
<keyword evidence="2 5" id="KW-0812">Transmembrane</keyword>
<proteinExistence type="predicted"/>
<sequence>MVRKQDRRAVRPGDSTRFPAQLARLLAGAKQLWTVLLYSSAYLSVVTVVEVGIAMVVLSLPPSPAPAVVGLLTFAVYANDRIADADDDARDKPGQVAFVRRHENALYVAAAVAYGLAVSLAMLGGPLALALALLPGAFWVLYASDWLPRLGAGLRRLKDVLVVNTAVVALAWAVSLTFLPLAFADRGVTPTVVVVFAYFFLRSFVDAELPNVSDRAGDADAGVRTLPVVVGLRGTRYVLYAVDAATAAVLAYAVAAGYLSVAVALALGAGLAYSLVVTSVLARYADRAWLTVAPELEYVVAGAALSVVALA</sequence>
<gene>
    <name evidence="6" type="ORF">ABSL23_10175</name>
</gene>
<evidence type="ECO:0000256" key="1">
    <source>
        <dbReference type="ARBA" id="ARBA00004651"/>
    </source>
</evidence>
<dbReference type="KEGG" id="hanx:ABSL23_10175"/>
<comment type="subcellular location">
    <subcellularLocation>
        <location evidence="1">Cell membrane</location>
        <topology evidence="1">Multi-pass membrane protein</topology>
    </subcellularLocation>
</comment>
<name>A0AAU8CBJ0_9EURY</name>
<dbReference type="EMBL" id="CP159204">
    <property type="protein sequence ID" value="XCF15609.1"/>
    <property type="molecule type" value="Genomic_DNA"/>
</dbReference>
<dbReference type="RefSeq" id="WP_353633649.1">
    <property type="nucleotide sequence ID" value="NZ_CP159204.1"/>
</dbReference>
<evidence type="ECO:0000256" key="2">
    <source>
        <dbReference type="ARBA" id="ARBA00022692"/>
    </source>
</evidence>
<feature type="transmembrane region" description="Helical" evidence="5">
    <location>
        <begin position="160"/>
        <end position="181"/>
    </location>
</feature>
<keyword evidence="3 5" id="KW-1133">Transmembrane helix</keyword>
<protein>
    <submittedName>
        <fullName evidence="6">UbiA family prenyltransferase</fullName>
    </submittedName>
</protein>